<evidence type="ECO:0000313" key="2">
    <source>
        <dbReference type="EMBL" id="CEM61250.1"/>
    </source>
</evidence>
<dbReference type="AlphaFoldDB" id="A0A0B7GW99"/>
<gene>
    <name evidence="2" type="ORF">TPHV1_160051</name>
</gene>
<keyword evidence="1" id="KW-1133">Transmembrane helix</keyword>
<keyword evidence="1" id="KW-0472">Membrane</keyword>
<keyword evidence="1" id="KW-0812">Transmembrane</keyword>
<accession>A0A0B7GW99</accession>
<keyword evidence="3" id="KW-1185">Reference proteome</keyword>
<sequence length="463" mass="52408">MPNYFLRFDFTKNILGVKSVFFIFCLFFLCCAEMSVFSKTMGKDIALFKLGGEQNDLPPKISEQIDNAILQTFQKVPGFHVIPMHQKFSAINPETFNREILKIKEEKSSPLDEIRMGGQTFKKRDWEDLIKSYMAVVPFIAECKLLSEQTEDKAASFTVVLKIQFYLIGVQKNKTIASFQIATEGSGSSSETAFFDAVEIIPFYLENMVRARLDLRSKTVAAKIDGRTAVLETSTNLNIKKGDEYAVIERELKNGSLRSKETGLLLIKEVREENSLAEILYASPSLAEGSELKAISRLPIVFKPFFELAIPIPYKKEKGADYSIGLQIIHSRGFYRVRPMYGVAFIFPKRSKDEIPEKTDNGETGVIVPIQFFAGAELYNSYFGRTKITPQAAAFITFNQQGKGFRHIRTGELWLKLDVDTSWLVSRDMLFGFSVGGRGAYRFGNEKPFSFSITFQLGLTFKI</sequence>
<dbReference type="RefSeq" id="WP_024752347.1">
    <property type="nucleotide sequence ID" value="NZ_CDNC01000008.1"/>
</dbReference>
<dbReference type="Proteomes" id="UP000042527">
    <property type="component" value="Unassembled WGS sequence"/>
</dbReference>
<reference evidence="3" key="1">
    <citation type="submission" date="2015-01" db="EMBL/GenBank/DDBJ databases">
        <authorList>
            <person name="Manzoor Shahid"/>
            <person name="Zubair Saima"/>
        </authorList>
    </citation>
    <scope>NUCLEOTIDE SEQUENCE [LARGE SCALE GENOMIC DNA]</scope>
    <source>
        <strain evidence="3">V1</strain>
    </source>
</reference>
<protein>
    <submittedName>
        <fullName evidence="2">Uncharacterized protein</fullName>
    </submittedName>
</protein>
<evidence type="ECO:0000256" key="1">
    <source>
        <dbReference type="SAM" id="Phobius"/>
    </source>
</evidence>
<feature type="transmembrane region" description="Helical" evidence="1">
    <location>
        <begin position="20"/>
        <end position="37"/>
    </location>
</feature>
<dbReference type="OrthoDB" id="354626at2"/>
<name>A0A0B7GW99_TREPH</name>
<evidence type="ECO:0000313" key="3">
    <source>
        <dbReference type="Proteomes" id="UP000042527"/>
    </source>
</evidence>
<proteinExistence type="predicted"/>
<dbReference type="EMBL" id="CDNC01000008">
    <property type="protein sequence ID" value="CEM61250.1"/>
    <property type="molecule type" value="Genomic_DNA"/>
</dbReference>
<organism evidence="2 3">
    <name type="scientific">Treponema phagedenis</name>
    <dbReference type="NCBI Taxonomy" id="162"/>
    <lineage>
        <taxon>Bacteria</taxon>
        <taxon>Pseudomonadati</taxon>
        <taxon>Spirochaetota</taxon>
        <taxon>Spirochaetia</taxon>
        <taxon>Spirochaetales</taxon>
        <taxon>Treponemataceae</taxon>
        <taxon>Treponema</taxon>
    </lineage>
</organism>